<dbReference type="InterPro" id="IPR017941">
    <property type="entry name" value="Rieske_2Fe-2S"/>
</dbReference>
<keyword evidence="3" id="KW-0479">Metal-binding</keyword>
<evidence type="ECO:0000313" key="11">
    <source>
        <dbReference type="Proteomes" id="UP000031057"/>
    </source>
</evidence>
<evidence type="ECO:0000256" key="6">
    <source>
        <dbReference type="ARBA" id="ARBA00023014"/>
    </source>
</evidence>
<keyword evidence="6" id="KW-0411">Iron-sulfur</keyword>
<dbReference type="CDD" id="cd08882">
    <property type="entry name" value="RHO_alpha_C_MupW-like"/>
    <property type="match status" value="1"/>
</dbReference>
<comment type="caution">
    <text evidence="10">The sequence shown here is derived from an EMBL/GenBank/DDBJ whole genome shotgun (WGS) entry which is preliminary data.</text>
</comment>
<dbReference type="GO" id="GO:0051537">
    <property type="term" value="F:2 iron, 2 sulfur cluster binding"/>
    <property type="evidence" value="ECO:0007669"/>
    <property type="project" value="UniProtKB-KW"/>
</dbReference>
<evidence type="ECO:0000256" key="5">
    <source>
        <dbReference type="ARBA" id="ARBA00023004"/>
    </source>
</evidence>
<dbReference type="Gene3D" id="2.102.10.10">
    <property type="entry name" value="Rieske [2Fe-2S] iron-sulphur domain"/>
    <property type="match status" value="1"/>
</dbReference>
<keyword evidence="11" id="KW-1185">Reference proteome</keyword>
<dbReference type="PROSITE" id="PS51296">
    <property type="entry name" value="RIESKE"/>
    <property type="match status" value="1"/>
</dbReference>
<keyword evidence="2" id="KW-0001">2Fe-2S</keyword>
<dbReference type="PANTHER" id="PTHR43756:SF5">
    <property type="entry name" value="CHOLINE MONOOXYGENASE, CHLOROPLASTIC"/>
    <property type="match status" value="1"/>
</dbReference>
<dbReference type="Gene3D" id="3.90.380.10">
    <property type="entry name" value="Naphthalene 1,2-dioxygenase Alpha Subunit, Chain A, domain 1"/>
    <property type="match status" value="1"/>
</dbReference>
<dbReference type="GO" id="GO:0005506">
    <property type="term" value="F:iron ion binding"/>
    <property type="evidence" value="ECO:0007669"/>
    <property type="project" value="InterPro"/>
</dbReference>
<dbReference type="PRINTS" id="PR00090">
    <property type="entry name" value="RNGDIOXGNASE"/>
</dbReference>
<name>A0A0B1ZPY4_9SPHN</name>
<evidence type="ECO:0000313" key="10">
    <source>
        <dbReference type="EMBL" id="KHK93180.1"/>
    </source>
</evidence>
<dbReference type="AlphaFoldDB" id="A0A0B1ZPY4"/>
<evidence type="ECO:0000256" key="4">
    <source>
        <dbReference type="ARBA" id="ARBA00023002"/>
    </source>
</evidence>
<feature type="compositionally biased region" description="Polar residues" evidence="8">
    <location>
        <begin position="1"/>
        <end position="14"/>
    </location>
</feature>
<dbReference type="EMBL" id="JTDI01000001">
    <property type="protein sequence ID" value="KHK93180.1"/>
    <property type="molecule type" value="Genomic_DNA"/>
</dbReference>
<evidence type="ECO:0000259" key="9">
    <source>
        <dbReference type="PROSITE" id="PS51296"/>
    </source>
</evidence>
<feature type="region of interest" description="Disordered" evidence="8">
    <location>
        <begin position="1"/>
        <end position="29"/>
    </location>
</feature>
<proteinExistence type="predicted"/>
<gene>
    <name evidence="10" type="ORF">LK12_02270</name>
</gene>
<reference evidence="10 11" key="1">
    <citation type="submission" date="2014-10" db="EMBL/GenBank/DDBJ databases">
        <title>Genome sequence of Novosphingobium malaysiense MUSC 273(T).</title>
        <authorList>
            <person name="Lee L.-H."/>
        </authorList>
    </citation>
    <scope>NUCLEOTIDE SEQUENCE [LARGE SCALE GENOMIC DNA]</scope>
    <source>
        <strain evidence="10 11">MUSC 273</strain>
    </source>
</reference>
<evidence type="ECO:0000256" key="2">
    <source>
        <dbReference type="ARBA" id="ARBA00022714"/>
    </source>
</evidence>
<dbReference type="InterPro" id="IPR015879">
    <property type="entry name" value="Ring_hydroxy_dOase_asu_C_dom"/>
</dbReference>
<dbReference type="Pfam" id="PF00355">
    <property type="entry name" value="Rieske"/>
    <property type="match status" value="1"/>
</dbReference>
<evidence type="ECO:0000256" key="7">
    <source>
        <dbReference type="ARBA" id="ARBA00023027"/>
    </source>
</evidence>
<organism evidence="10 11">
    <name type="scientific">Novosphingobium malaysiense</name>
    <dbReference type="NCBI Taxonomy" id="1348853"/>
    <lineage>
        <taxon>Bacteria</taxon>
        <taxon>Pseudomonadati</taxon>
        <taxon>Pseudomonadota</taxon>
        <taxon>Alphaproteobacteria</taxon>
        <taxon>Sphingomonadales</taxon>
        <taxon>Sphingomonadaceae</taxon>
        <taxon>Novosphingobium</taxon>
    </lineage>
</organism>
<sequence length="451" mass="50562">MGAAMTTNYQQLLDSDSRPVPPVLREQSRPEFDTAPLDAARYTSQAFFDAEDREMWSRVWQMACRLEDIPEIGDVEVYDIVDRSALIVRSGTEEVRAYHNVCLHRGRKLLTQAGRVESIRCGFHGWSWNLDGNLNSLPCRSEFAHLADDDLSLVPVRAETWGGFVFVNFDPEAEPLVDYLGVLPEHFVRWQPEHCYKAAHVARVIPCNWKVAQEAFMESYHVVATHPQILPFFDDVGSQYDVYGKHVNRNLAAFGAASPHMGEGHGARAVVDGMLEMWGRTPDAVPSGREDAGARAVLGNISRRALGRKVAGGLDDATDAEMLDALVYNVFPNFAPWGGFAPNIVYRWRPNGRDVDSCIMEVMMLKRLPADGGRPEAAKVHWLGEDEPWSAAQELPILGPVIDQDMENMPLVQRGLKASPTGKVHLASYAESRIRHFHQTLDRYLSGNRRE</sequence>
<comment type="cofactor">
    <cofactor evidence="1">
        <name>Fe cation</name>
        <dbReference type="ChEBI" id="CHEBI:24875"/>
    </cofactor>
</comment>
<feature type="domain" description="Rieske" evidence="9">
    <location>
        <begin position="60"/>
        <end position="167"/>
    </location>
</feature>
<dbReference type="SUPFAM" id="SSF50022">
    <property type="entry name" value="ISP domain"/>
    <property type="match status" value="1"/>
</dbReference>
<evidence type="ECO:0000256" key="1">
    <source>
        <dbReference type="ARBA" id="ARBA00001962"/>
    </source>
</evidence>
<dbReference type="STRING" id="1348853.LK12_02270"/>
<accession>A0A0B1ZPY4</accession>
<dbReference type="InterPro" id="IPR001663">
    <property type="entry name" value="Rng_hydr_dOase-A"/>
</dbReference>
<evidence type="ECO:0000256" key="8">
    <source>
        <dbReference type="SAM" id="MobiDB-lite"/>
    </source>
</evidence>
<keyword evidence="4" id="KW-0560">Oxidoreductase</keyword>
<dbReference type="CDD" id="cd03469">
    <property type="entry name" value="Rieske_RO_Alpha_N"/>
    <property type="match status" value="1"/>
</dbReference>
<dbReference type="PROSITE" id="PS00570">
    <property type="entry name" value="RING_HYDROXYL_ALPHA"/>
    <property type="match status" value="1"/>
</dbReference>
<dbReference type="PANTHER" id="PTHR43756">
    <property type="entry name" value="CHOLINE MONOOXYGENASE, CHLOROPLASTIC"/>
    <property type="match status" value="1"/>
</dbReference>
<dbReference type="SUPFAM" id="SSF55961">
    <property type="entry name" value="Bet v1-like"/>
    <property type="match status" value="1"/>
</dbReference>
<dbReference type="InterPro" id="IPR015881">
    <property type="entry name" value="ARHD_Rieske_2Fe_2S"/>
</dbReference>
<dbReference type="InterPro" id="IPR036922">
    <property type="entry name" value="Rieske_2Fe-2S_sf"/>
</dbReference>
<dbReference type="Pfam" id="PF00848">
    <property type="entry name" value="Ring_hydroxyl_A"/>
    <property type="match status" value="1"/>
</dbReference>
<keyword evidence="7" id="KW-0520">NAD</keyword>
<protein>
    <submittedName>
        <fullName evidence="10">(2Fe-2S)-binding protein</fullName>
    </submittedName>
</protein>
<dbReference type="GO" id="GO:0016491">
    <property type="term" value="F:oxidoreductase activity"/>
    <property type="evidence" value="ECO:0007669"/>
    <property type="project" value="UniProtKB-KW"/>
</dbReference>
<keyword evidence="5" id="KW-0408">Iron</keyword>
<evidence type="ECO:0000256" key="3">
    <source>
        <dbReference type="ARBA" id="ARBA00022723"/>
    </source>
</evidence>
<dbReference type="Proteomes" id="UP000031057">
    <property type="component" value="Unassembled WGS sequence"/>
</dbReference>